<dbReference type="EMBL" id="JADCUA010000004">
    <property type="protein sequence ID" value="KAH9841082.1"/>
    <property type="molecule type" value="Genomic_DNA"/>
</dbReference>
<evidence type="ECO:0000313" key="3">
    <source>
        <dbReference type="Proteomes" id="UP000814176"/>
    </source>
</evidence>
<name>A0ABQ8KRS1_9APHY</name>
<accession>A0ABQ8KRS1</accession>
<feature type="transmembrane region" description="Helical" evidence="1">
    <location>
        <begin position="32"/>
        <end position="55"/>
    </location>
</feature>
<comment type="caution">
    <text evidence="2">The sequence shown here is derived from an EMBL/GenBank/DDBJ whole genome shotgun (WGS) entry which is preliminary data.</text>
</comment>
<dbReference type="RefSeq" id="XP_047782548.1">
    <property type="nucleotide sequence ID" value="XM_047918541.1"/>
</dbReference>
<proteinExistence type="predicted"/>
<dbReference type="Proteomes" id="UP000814176">
    <property type="component" value="Unassembled WGS sequence"/>
</dbReference>
<organism evidence="2 3">
    <name type="scientific">Rhodofomes roseus</name>
    <dbReference type="NCBI Taxonomy" id="34475"/>
    <lineage>
        <taxon>Eukaryota</taxon>
        <taxon>Fungi</taxon>
        <taxon>Dikarya</taxon>
        <taxon>Basidiomycota</taxon>
        <taxon>Agaricomycotina</taxon>
        <taxon>Agaricomycetes</taxon>
        <taxon>Polyporales</taxon>
        <taxon>Rhodofomes</taxon>
    </lineage>
</organism>
<keyword evidence="3" id="KW-1185">Reference proteome</keyword>
<dbReference type="GeneID" id="71999273"/>
<reference evidence="2 3" key="1">
    <citation type="journal article" date="2021" name="Environ. Microbiol.">
        <title>Gene family expansions and transcriptome signatures uncover fungal adaptations to wood decay.</title>
        <authorList>
            <person name="Hage H."/>
            <person name="Miyauchi S."/>
            <person name="Viragh M."/>
            <person name="Drula E."/>
            <person name="Min B."/>
            <person name="Chaduli D."/>
            <person name="Navarro D."/>
            <person name="Favel A."/>
            <person name="Norest M."/>
            <person name="Lesage-Meessen L."/>
            <person name="Balint B."/>
            <person name="Merenyi Z."/>
            <person name="de Eugenio L."/>
            <person name="Morin E."/>
            <person name="Martinez A.T."/>
            <person name="Baldrian P."/>
            <person name="Stursova M."/>
            <person name="Martinez M.J."/>
            <person name="Novotny C."/>
            <person name="Magnuson J.K."/>
            <person name="Spatafora J.W."/>
            <person name="Maurice S."/>
            <person name="Pangilinan J."/>
            <person name="Andreopoulos W."/>
            <person name="LaButti K."/>
            <person name="Hundley H."/>
            <person name="Na H."/>
            <person name="Kuo A."/>
            <person name="Barry K."/>
            <person name="Lipzen A."/>
            <person name="Henrissat B."/>
            <person name="Riley R."/>
            <person name="Ahrendt S."/>
            <person name="Nagy L.G."/>
            <person name="Grigoriev I.V."/>
            <person name="Martin F."/>
            <person name="Rosso M.N."/>
        </authorList>
    </citation>
    <scope>NUCLEOTIDE SEQUENCE [LARGE SCALE GENOMIC DNA]</scope>
    <source>
        <strain evidence="2 3">CIRM-BRFM 1785</strain>
    </source>
</reference>
<sequence>MNCTDMAGACAISAVSTRTPQQYRRTCRCTSVALRCFLNFAGLVVGGGFAAGASLRVRERPWLVIVRKLNCMLICSLMGMSIVPGSGDVERPGSARSKHRAPSERYTVRSCTGTSLCQRSPSPCSLALLSGTRQVCIAQPVQAGSRAQSQRQ</sequence>
<evidence type="ECO:0000313" key="2">
    <source>
        <dbReference type="EMBL" id="KAH9841082.1"/>
    </source>
</evidence>
<keyword evidence="1" id="KW-0812">Transmembrane</keyword>
<keyword evidence="1" id="KW-1133">Transmembrane helix</keyword>
<evidence type="ECO:0000256" key="1">
    <source>
        <dbReference type="SAM" id="Phobius"/>
    </source>
</evidence>
<gene>
    <name evidence="2" type="ORF">C8Q71DRAFT_438727</name>
</gene>
<protein>
    <submittedName>
        <fullName evidence="2">Uncharacterized protein</fullName>
    </submittedName>
</protein>
<keyword evidence="1" id="KW-0472">Membrane</keyword>